<sequence>MGQILDGDARKELIRASSAAQCGEDLLPTQHLDAPSTSYQLFFMMASTNSPQHQVTIRVVLHHLKVEGKSGTELVGNIERDISVPLSITACQLRLTIIDNLQLLWSDWLVGYDLSLESLEMHKAPKLLIYDPHLPFNSTEKLVLHNFFFHISGKDPTPRFAPNLKVSIILVMTNAQFEDILSWKSECKRGPGAHGQQVSDGADTDLEEAEQSGVYDPMDEVFRAATTFGQKRCIAQACGGSSARGESSSNSSSQSRSSSIPLSGS</sequence>
<dbReference type="KEGG" id="sla:SERLADRAFT_439755"/>
<dbReference type="OrthoDB" id="2677877at2759"/>
<reference evidence="2" key="1">
    <citation type="submission" date="2011-04" db="EMBL/GenBank/DDBJ databases">
        <title>Evolution of plant cell wall degrading machinery underlies the functional diversity of forest fungi.</title>
        <authorList>
            <consortium name="US DOE Joint Genome Institute (JGI-PGF)"/>
            <person name="Eastwood D.C."/>
            <person name="Floudas D."/>
            <person name="Binder M."/>
            <person name="Majcherczyk A."/>
            <person name="Schneider P."/>
            <person name="Aerts A."/>
            <person name="Asiegbu F.O."/>
            <person name="Baker S.E."/>
            <person name="Barry K."/>
            <person name="Bendiksby M."/>
            <person name="Blumentritt M."/>
            <person name="Coutinho P.M."/>
            <person name="Cullen D."/>
            <person name="Cullen D."/>
            <person name="Gathman A."/>
            <person name="Goodell B."/>
            <person name="Henrissat B."/>
            <person name="Ihrmark K."/>
            <person name="Kauserud H."/>
            <person name="Kohler A."/>
            <person name="LaButti K."/>
            <person name="Lapidus A."/>
            <person name="Lavin J.L."/>
            <person name="Lee Y.-H."/>
            <person name="Lindquist E."/>
            <person name="Lilly W."/>
            <person name="Lucas S."/>
            <person name="Morin E."/>
            <person name="Murat C."/>
            <person name="Oguiza J.A."/>
            <person name="Park J."/>
            <person name="Pisabarro A.G."/>
            <person name="Riley R."/>
            <person name="Rosling A."/>
            <person name="Salamov A."/>
            <person name="Schmidt O."/>
            <person name="Schmutz J."/>
            <person name="Skrede I."/>
            <person name="Stenlid J."/>
            <person name="Wiebenga A."/>
            <person name="Xie X."/>
            <person name="Kues U."/>
            <person name="Hibbett D.S."/>
            <person name="Hoffmeister D."/>
            <person name="Hogberg N."/>
            <person name="Martin F."/>
            <person name="Grigoriev I.V."/>
            <person name="Watkinson S.C."/>
        </authorList>
    </citation>
    <scope>NUCLEOTIDE SEQUENCE</scope>
    <source>
        <strain evidence="2">S7.9</strain>
    </source>
</reference>
<dbReference type="RefSeq" id="XP_007320231.1">
    <property type="nucleotide sequence ID" value="XM_007320169.1"/>
</dbReference>
<dbReference type="HOGENOM" id="CLU_1050370_0_0_1"/>
<gene>
    <name evidence="2" type="ORF">SERLADRAFT_439755</name>
</gene>
<evidence type="ECO:0000313" key="2">
    <source>
        <dbReference type="EMBL" id="EGO22991.1"/>
    </source>
</evidence>
<accession>F8P1G2</accession>
<organism>
    <name type="scientific">Serpula lacrymans var. lacrymans (strain S7.9)</name>
    <name type="common">Dry rot fungus</name>
    <dbReference type="NCBI Taxonomy" id="578457"/>
    <lineage>
        <taxon>Eukaryota</taxon>
        <taxon>Fungi</taxon>
        <taxon>Dikarya</taxon>
        <taxon>Basidiomycota</taxon>
        <taxon>Agaricomycotina</taxon>
        <taxon>Agaricomycetes</taxon>
        <taxon>Agaricomycetidae</taxon>
        <taxon>Boletales</taxon>
        <taxon>Coniophorineae</taxon>
        <taxon>Serpulaceae</taxon>
        <taxon>Serpula</taxon>
    </lineage>
</organism>
<dbReference type="GeneID" id="18815247"/>
<feature type="region of interest" description="Disordered" evidence="1">
    <location>
        <begin position="239"/>
        <end position="265"/>
    </location>
</feature>
<dbReference type="AlphaFoldDB" id="F8P1G2"/>
<dbReference type="EMBL" id="GL945436">
    <property type="protein sequence ID" value="EGO22991.1"/>
    <property type="molecule type" value="Genomic_DNA"/>
</dbReference>
<protein>
    <submittedName>
        <fullName evidence="2">Uncharacterized protein</fullName>
    </submittedName>
</protein>
<dbReference type="Proteomes" id="UP000008064">
    <property type="component" value="Unassembled WGS sequence"/>
</dbReference>
<name>F8P1G2_SERL9</name>
<evidence type="ECO:0000256" key="1">
    <source>
        <dbReference type="SAM" id="MobiDB-lite"/>
    </source>
</evidence>
<proteinExistence type="predicted"/>